<dbReference type="Pfam" id="PF23539">
    <property type="entry name" value="DUF7134"/>
    <property type="match status" value="1"/>
</dbReference>
<evidence type="ECO:0000313" key="12">
    <source>
        <dbReference type="EMBL" id="MED7825312.1"/>
    </source>
</evidence>
<dbReference type="Pfam" id="PF02518">
    <property type="entry name" value="HATPase_c"/>
    <property type="match status" value="1"/>
</dbReference>
<dbReference type="EMBL" id="JAYWVC010000104">
    <property type="protein sequence ID" value="MED7825312.1"/>
    <property type="molecule type" value="Genomic_DNA"/>
</dbReference>
<name>A0ABU7FMH6_9ACTN</name>
<keyword evidence="3" id="KW-0597">Phosphoprotein</keyword>
<keyword evidence="10" id="KW-1133">Transmembrane helix</keyword>
<dbReference type="CDD" id="cd16917">
    <property type="entry name" value="HATPase_UhpB-NarQ-NarX-like"/>
    <property type="match status" value="1"/>
</dbReference>
<keyword evidence="6 12" id="KW-0418">Kinase</keyword>
<keyword evidence="9" id="KW-0175">Coiled coil</keyword>
<keyword evidence="4" id="KW-0808">Transferase</keyword>
<feature type="transmembrane region" description="Helical" evidence="10">
    <location>
        <begin position="103"/>
        <end position="119"/>
    </location>
</feature>
<gene>
    <name evidence="12" type="ORF">VXC91_25825</name>
</gene>
<evidence type="ECO:0000256" key="5">
    <source>
        <dbReference type="ARBA" id="ARBA00022741"/>
    </source>
</evidence>
<evidence type="ECO:0000256" key="10">
    <source>
        <dbReference type="SAM" id="Phobius"/>
    </source>
</evidence>
<dbReference type="GO" id="GO:0016301">
    <property type="term" value="F:kinase activity"/>
    <property type="evidence" value="ECO:0007669"/>
    <property type="project" value="UniProtKB-KW"/>
</dbReference>
<organism evidence="12 13">
    <name type="scientific">Streptomyces chiangmaiensis</name>
    <dbReference type="NCBI Taxonomy" id="766497"/>
    <lineage>
        <taxon>Bacteria</taxon>
        <taxon>Bacillati</taxon>
        <taxon>Actinomycetota</taxon>
        <taxon>Actinomycetes</taxon>
        <taxon>Kitasatosporales</taxon>
        <taxon>Streptomycetaceae</taxon>
        <taxon>Streptomyces</taxon>
    </lineage>
</organism>
<evidence type="ECO:0000259" key="11">
    <source>
        <dbReference type="SMART" id="SM00387"/>
    </source>
</evidence>
<dbReference type="Gene3D" id="3.30.565.10">
    <property type="entry name" value="Histidine kinase-like ATPase, C-terminal domain"/>
    <property type="match status" value="1"/>
</dbReference>
<evidence type="ECO:0000256" key="9">
    <source>
        <dbReference type="SAM" id="Coils"/>
    </source>
</evidence>
<dbReference type="InterPro" id="IPR036890">
    <property type="entry name" value="HATPase_C_sf"/>
</dbReference>
<dbReference type="RefSeq" id="WP_329509726.1">
    <property type="nucleotide sequence ID" value="NZ_BAAAYZ010000236.1"/>
</dbReference>
<evidence type="ECO:0000256" key="3">
    <source>
        <dbReference type="ARBA" id="ARBA00022553"/>
    </source>
</evidence>
<dbReference type="EC" id="2.7.13.3" evidence="2"/>
<keyword evidence="13" id="KW-1185">Reference proteome</keyword>
<evidence type="ECO:0000256" key="7">
    <source>
        <dbReference type="ARBA" id="ARBA00022840"/>
    </source>
</evidence>
<keyword evidence="8" id="KW-0902">Two-component regulatory system</keyword>
<evidence type="ECO:0000256" key="1">
    <source>
        <dbReference type="ARBA" id="ARBA00000085"/>
    </source>
</evidence>
<dbReference type="InterPro" id="IPR003594">
    <property type="entry name" value="HATPase_dom"/>
</dbReference>
<evidence type="ECO:0000256" key="8">
    <source>
        <dbReference type="ARBA" id="ARBA00023012"/>
    </source>
</evidence>
<dbReference type="Gene3D" id="1.20.5.1930">
    <property type="match status" value="1"/>
</dbReference>
<dbReference type="InterPro" id="IPR050482">
    <property type="entry name" value="Sensor_HK_TwoCompSys"/>
</dbReference>
<keyword evidence="5" id="KW-0547">Nucleotide-binding</keyword>
<dbReference type="SUPFAM" id="SSF55874">
    <property type="entry name" value="ATPase domain of HSP90 chaperone/DNA topoisomerase II/histidine kinase"/>
    <property type="match status" value="1"/>
</dbReference>
<keyword evidence="7" id="KW-0067">ATP-binding</keyword>
<feature type="transmembrane region" description="Helical" evidence="10">
    <location>
        <begin position="126"/>
        <end position="144"/>
    </location>
</feature>
<evidence type="ECO:0000256" key="4">
    <source>
        <dbReference type="ARBA" id="ARBA00022679"/>
    </source>
</evidence>
<evidence type="ECO:0000256" key="2">
    <source>
        <dbReference type="ARBA" id="ARBA00012438"/>
    </source>
</evidence>
<dbReference type="PANTHER" id="PTHR24421:SF10">
    <property type="entry name" value="NITRATE_NITRITE SENSOR PROTEIN NARQ"/>
    <property type="match status" value="1"/>
</dbReference>
<dbReference type="PANTHER" id="PTHR24421">
    <property type="entry name" value="NITRATE/NITRITE SENSOR PROTEIN NARX-RELATED"/>
    <property type="match status" value="1"/>
</dbReference>
<evidence type="ECO:0000256" key="6">
    <source>
        <dbReference type="ARBA" id="ARBA00022777"/>
    </source>
</evidence>
<keyword evidence="10" id="KW-0812">Transmembrane</keyword>
<dbReference type="InterPro" id="IPR055558">
    <property type="entry name" value="DUF7134"/>
</dbReference>
<comment type="caution">
    <text evidence="12">The sequence shown here is derived from an EMBL/GenBank/DDBJ whole genome shotgun (WGS) entry which is preliminary data.</text>
</comment>
<reference evidence="12" key="1">
    <citation type="submission" date="2024-01" db="EMBL/GenBank/DDBJ databases">
        <title>First draft genome sequence data of TA4-1, the type strain of Gram-positive actinobacterium Streptomyces chiangmaiensis.</title>
        <authorList>
            <person name="Yasawong M."/>
            <person name="Nantapong N."/>
        </authorList>
    </citation>
    <scope>NUCLEOTIDE SEQUENCE</scope>
    <source>
        <strain evidence="12">TA4-1</strain>
    </source>
</reference>
<keyword evidence="10" id="KW-0472">Membrane</keyword>
<accession>A0ABU7FMH6</accession>
<comment type="catalytic activity">
    <reaction evidence="1">
        <text>ATP + protein L-histidine = ADP + protein N-phospho-L-histidine.</text>
        <dbReference type="EC" id="2.7.13.3"/>
    </reaction>
</comment>
<dbReference type="InterPro" id="IPR011712">
    <property type="entry name" value="Sig_transdc_His_kin_sub3_dim/P"/>
</dbReference>
<dbReference type="Pfam" id="PF07730">
    <property type="entry name" value="HisKA_3"/>
    <property type="match status" value="1"/>
</dbReference>
<dbReference type="SMART" id="SM00387">
    <property type="entry name" value="HATPase_c"/>
    <property type="match status" value="1"/>
</dbReference>
<feature type="coiled-coil region" evidence="9">
    <location>
        <begin position="174"/>
        <end position="201"/>
    </location>
</feature>
<feature type="transmembrane region" description="Helical" evidence="10">
    <location>
        <begin position="80"/>
        <end position="97"/>
    </location>
</feature>
<sequence length="412" mass="44169">MQATTTAVRPRRGERIIAALNRDPRTAPHGMRNDTLLAMALAVSAVCLSLFTDAGRRPDALGWTLLLAAHVPIVWRRRRPLLVLAAVVACVAPYHALDNNHGAPLPVSFVALYTVAVTGRPLRTILTGIAVLGIVVTVMLTVNTHQAVELLRVSGWVVAVLFCGVDVRYYRQYVAAIVERAERAERTREQEARRRVAEERLRIARDLHDLLAHSITLIGVQTSVAVHVLVADPERLDREAIARALDDIAETCRTARGELRTTLEVLREHGAESEARGPLPGVDGVTDLVGAARLAGARVQQTVRIREIPPAVGAAAYRIVQEALTNAVRHAGPEPAVRVDLYEKDGALHLSVTDDGTGPTPGGVPGFGLVGMRERARSVGGTLDAGPRAQGGFEVAAVLPLMTIVTPLEGTG</sequence>
<evidence type="ECO:0000313" key="13">
    <source>
        <dbReference type="Proteomes" id="UP001333996"/>
    </source>
</evidence>
<proteinExistence type="predicted"/>
<feature type="domain" description="Histidine kinase/HSP90-like ATPase" evidence="11">
    <location>
        <begin position="311"/>
        <end position="403"/>
    </location>
</feature>
<dbReference type="Proteomes" id="UP001333996">
    <property type="component" value="Unassembled WGS sequence"/>
</dbReference>
<protein>
    <recommendedName>
        <fullName evidence="2">histidine kinase</fullName>
        <ecNumber evidence="2">2.7.13.3</ecNumber>
    </recommendedName>
</protein>